<dbReference type="PANTHER" id="PTHR13375:SF3">
    <property type="entry name" value="THO COMPLEX SUBUNIT 5 HOMOLOG"/>
    <property type="match status" value="1"/>
</dbReference>
<dbReference type="EMBL" id="CAJVPV010000648">
    <property type="protein sequence ID" value="CAG8467300.1"/>
    <property type="molecule type" value="Genomic_DNA"/>
</dbReference>
<keyword evidence="6" id="KW-1185">Reference proteome</keyword>
<comment type="similarity">
    <text evidence="2">Belongs to the THOC5 family.</text>
</comment>
<evidence type="ECO:0000256" key="1">
    <source>
        <dbReference type="ARBA" id="ARBA00004123"/>
    </source>
</evidence>
<comment type="subcellular location">
    <subcellularLocation>
        <location evidence="1">Nucleus</location>
    </subcellularLocation>
</comment>
<evidence type="ECO:0000313" key="6">
    <source>
        <dbReference type="Proteomes" id="UP000789342"/>
    </source>
</evidence>
<dbReference type="GO" id="GO:0006406">
    <property type="term" value="P:mRNA export from nucleus"/>
    <property type="evidence" value="ECO:0007669"/>
    <property type="project" value="TreeGrafter"/>
</dbReference>
<dbReference type="OrthoDB" id="20582at2759"/>
<gene>
    <name evidence="5" type="ORF">AMORRO_LOCUS1689</name>
</gene>
<evidence type="ECO:0000256" key="4">
    <source>
        <dbReference type="SAM" id="Coils"/>
    </source>
</evidence>
<evidence type="ECO:0000256" key="3">
    <source>
        <dbReference type="ARBA" id="ARBA00023242"/>
    </source>
</evidence>
<keyword evidence="4" id="KW-0175">Coiled coil</keyword>
<proteinExistence type="inferred from homology"/>
<dbReference type="Proteomes" id="UP000789342">
    <property type="component" value="Unassembled WGS sequence"/>
</dbReference>
<evidence type="ECO:0000313" key="5">
    <source>
        <dbReference type="EMBL" id="CAG8467300.1"/>
    </source>
</evidence>
<keyword evidence="3" id="KW-0539">Nucleus</keyword>
<accession>A0A9N8Z5K1</accession>
<comment type="caution">
    <text evidence="5">The sequence shown here is derived from an EMBL/GenBank/DDBJ whole genome shotgun (WGS) entry which is preliminary data.</text>
</comment>
<protein>
    <submittedName>
        <fullName evidence="5">14019_t:CDS:1</fullName>
    </submittedName>
</protein>
<name>A0A9N8Z5K1_9GLOM</name>
<dbReference type="GO" id="GO:0003729">
    <property type="term" value="F:mRNA binding"/>
    <property type="evidence" value="ECO:0007669"/>
    <property type="project" value="TreeGrafter"/>
</dbReference>
<dbReference type="PANTHER" id="PTHR13375">
    <property type="entry name" value="FMS INTERACTING PROTEIN"/>
    <property type="match status" value="1"/>
</dbReference>
<organism evidence="5 6">
    <name type="scientific">Acaulospora morrowiae</name>
    <dbReference type="NCBI Taxonomy" id="94023"/>
    <lineage>
        <taxon>Eukaryota</taxon>
        <taxon>Fungi</taxon>
        <taxon>Fungi incertae sedis</taxon>
        <taxon>Mucoromycota</taxon>
        <taxon>Glomeromycotina</taxon>
        <taxon>Glomeromycetes</taxon>
        <taxon>Diversisporales</taxon>
        <taxon>Acaulosporaceae</taxon>
        <taxon>Acaulospora</taxon>
    </lineage>
</organism>
<sequence length="247" mass="28464">MSQQGQNGTSDNKDLGVVPALPQLVELGEKCATIKKLSTEVLQKAEKEAGKKSGSTNTNGTSADVSIQPIKQQLTRSFVQLRSLNRKANLEKAADKLCTQEAKTSMDRIHLQLQDLNYMKSFLEREIRRCKSFRSKYQKITLIPEQEFFARAPERLTTSLPKGEASDKQQLHHLMLQRLNFEKEERMRLKEEVQCKLKRKKEISERIAVKKSKIDNSNREIEKFIKESKPLEELFTKTDEPIPMETE</sequence>
<dbReference type="AlphaFoldDB" id="A0A9N8Z5K1"/>
<evidence type="ECO:0000256" key="2">
    <source>
        <dbReference type="ARBA" id="ARBA00008044"/>
    </source>
</evidence>
<feature type="coiled-coil region" evidence="4">
    <location>
        <begin position="179"/>
        <end position="227"/>
    </location>
</feature>
<dbReference type="InterPro" id="IPR019163">
    <property type="entry name" value="THO_Thoc5"/>
</dbReference>
<dbReference type="Pfam" id="PF09766">
    <property type="entry name" value="FmiP_Thoc5"/>
    <property type="match status" value="1"/>
</dbReference>
<reference evidence="5" key="1">
    <citation type="submission" date="2021-06" db="EMBL/GenBank/DDBJ databases">
        <authorList>
            <person name="Kallberg Y."/>
            <person name="Tangrot J."/>
            <person name="Rosling A."/>
        </authorList>
    </citation>
    <scope>NUCLEOTIDE SEQUENCE</scope>
    <source>
        <strain evidence="5">CL551</strain>
    </source>
</reference>
<dbReference type="GO" id="GO:0000445">
    <property type="term" value="C:THO complex part of transcription export complex"/>
    <property type="evidence" value="ECO:0007669"/>
    <property type="project" value="TreeGrafter"/>
</dbReference>